<organism evidence="1 2">
    <name type="scientific">Artemisia annua</name>
    <name type="common">Sweet wormwood</name>
    <dbReference type="NCBI Taxonomy" id="35608"/>
    <lineage>
        <taxon>Eukaryota</taxon>
        <taxon>Viridiplantae</taxon>
        <taxon>Streptophyta</taxon>
        <taxon>Embryophyta</taxon>
        <taxon>Tracheophyta</taxon>
        <taxon>Spermatophyta</taxon>
        <taxon>Magnoliopsida</taxon>
        <taxon>eudicotyledons</taxon>
        <taxon>Gunneridae</taxon>
        <taxon>Pentapetalae</taxon>
        <taxon>asterids</taxon>
        <taxon>campanulids</taxon>
        <taxon>Asterales</taxon>
        <taxon>Asteraceae</taxon>
        <taxon>Asteroideae</taxon>
        <taxon>Anthemideae</taxon>
        <taxon>Artemisiinae</taxon>
        <taxon>Artemisia</taxon>
    </lineage>
</organism>
<sequence length="159" mass="18414">MKGRQFTCSRDNGRKLSKLDRVLVCSEFFNKWPDACLRVIYGPHSDHSPLIFSIKHVNFGPRPFRLFNSWISKPGFEEAVQEAVESFSYIGLPDMYLTNKFAFICGRLKSWRDNMIKKEGEEEAAALKDLEELECVMESRELEEVKSCVDANMDMDTIM</sequence>
<comment type="caution">
    <text evidence="1">The sequence shown here is derived from an EMBL/GenBank/DDBJ whole genome shotgun (WGS) entry which is preliminary data.</text>
</comment>
<protein>
    <submittedName>
        <fullName evidence="1">RNA-directed DNA polymerase, eukaryota, Reverse transcriptase zinc-binding domain protein</fullName>
    </submittedName>
</protein>
<keyword evidence="1" id="KW-0548">Nucleotidyltransferase</keyword>
<proteinExistence type="predicted"/>
<keyword evidence="2" id="KW-1185">Reference proteome</keyword>
<dbReference type="EMBL" id="PKPP01007166">
    <property type="protein sequence ID" value="PWA54163.1"/>
    <property type="molecule type" value="Genomic_DNA"/>
</dbReference>
<dbReference type="PANTHER" id="PTHR33710">
    <property type="entry name" value="BNAC02G09200D PROTEIN"/>
    <property type="match status" value="1"/>
</dbReference>
<gene>
    <name evidence="1" type="ORF">CTI12_AA439220</name>
</gene>
<evidence type="ECO:0000313" key="2">
    <source>
        <dbReference type="Proteomes" id="UP000245207"/>
    </source>
</evidence>
<reference evidence="1 2" key="1">
    <citation type="journal article" date="2018" name="Mol. Plant">
        <title>The genome of Artemisia annua provides insight into the evolution of Asteraceae family and artemisinin biosynthesis.</title>
        <authorList>
            <person name="Shen Q."/>
            <person name="Zhang L."/>
            <person name="Liao Z."/>
            <person name="Wang S."/>
            <person name="Yan T."/>
            <person name="Shi P."/>
            <person name="Liu M."/>
            <person name="Fu X."/>
            <person name="Pan Q."/>
            <person name="Wang Y."/>
            <person name="Lv Z."/>
            <person name="Lu X."/>
            <person name="Zhang F."/>
            <person name="Jiang W."/>
            <person name="Ma Y."/>
            <person name="Chen M."/>
            <person name="Hao X."/>
            <person name="Li L."/>
            <person name="Tang Y."/>
            <person name="Lv G."/>
            <person name="Zhou Y."/>
            <person name="Sun X."/>
            <person name="Brodelius P.E."/>
            <person name="Rose J.K.C."/>
            <person name="Tang K."/>
        </authorList>
    </citation>
    <scope>NUCLEOTIDE SEQUENCE [LARGE SCALE GENOMIC DNA]</scope>
    <source>
        <strain evidence="2">cv. Huhao1</strain>
        <tissue evidence="1">Leaf</tissue>
    </source>
</reference>
<name>A0A2U1LYT3_ARTAN</name>
<accession>A0A2U1LYT3</accession>
<dbReference type="OrthoDB" id="1741802at2759"/>
<dbReference type="PANTHER" id="PTHR33710:SF64">
    <property type="entry name" value="ENDONUCLEASE_EXONUCLEASE_PHOSPHATASE DOMAIN-CONTAINING PROTEIN"/>
    <property type="match status" value="1"/>
</dbReference>
<dbReference type="AlphaFoldDB" id="A0A2U1LYT3"/>
<dbReference type="Proteomes" id="UP000245207">
    <property type="component" value="Unassembled WGS sequence"/>
</dbReference>
<keyword evidence="1" id="KW-0695">RNA-directed DNA polymerase</keyword>
<dbReference type="GO" id="GO:0003964">
    <property type="term" value="F:RNA-directed DNA polymerase activity"/>
    <property type="evidence" value="ECO:0007669"/>
    <property type="project" value="UniProtKB-KW"/>
</dbReference>
<evidence type="ECO:0000313" key="1">
    <source>
        <dbReference type="EMBL" id="PWA54163.1"/>
    </source>
</evidence>
<keyword evidence="1" id="KW-0808">Transferase</keyword>